<protein>
    <submittedName>
        <fullName evidence="2">Uncharacterized protein</fullName>
    </submittedName>
</protein>
<gene>
    <name evidence="2" type="ORF">F5985_18615</name>
</gene>
<name>A0A7C9J575_9BURK</name>
<dbReference type="AlphaFoldDB" id="A0A7C9J575"/>
<dbReference type="EMBL" id="VYSB01000046">
    <property type="protein sequence ID" value="MYZ54075.1"/>
    <property type="molecule type" value="Genomic_DNA"/>
</dbReference>
<feature type="compositionally biased region" description="Low complexity" evidence="1">
    <location>
        <begin position="82"/>
        <end position="95"/>
    </location>
</feature>
<feature type="compositionally biased region" description="Basic and acidic residues" evidence="1">
    <location>
        <begin position="147"/>
        <end position="164"/>
    </location>
</feature>
<accession>A0A7C9J575</accession>
<evidence type="ECO:0000313" key="3">
    <source>
        <dbReference type="Proteomes" id="UP000481947"/>
    </source>
</evidence>
<feature type="compositionally biased region" description="Low complexity" evidence="1">
    <location>
        <begin position="123"/>
        <end position="146"/>
    </location>
</feature>
<sequence length="186" mass="20400">MSRQLGAVREVELALDQPAGALVAVVLGADRAAIDRDQPAADHRIPVVARDALLAQLALEGIGLRRLDADDEAVGRIGRRGGAPARDQVGAQQHQQHQRQQAHRQRADLHHRIARARGPLPNRQRQPGRRAGPPRQAAQQPHGQPGQRREQQQRQRKAADRDQAQLEVAAGQQQQAGKAQRAQAQH</sequence>
<reference evidence="2 3" key="1">
    <citation type="submission" date="2019-09" db="EMBL/GenBank/DDBJ databases">
        <title>Identification of Malikia spinosa a prominent benzene-, toluene-, and ethylbenzene-degrading bacterium: enrichment, isolation and whole genome sequencing.</title>
        <authorList>
            <person name="Tancsics A."/>
            <person name="Revesz F."/>
            <person name="Kriszt B."/>
        </authorList>
    </citation>
    <scope>NUCLEOTIDE SEQUENCE [LARGE SCALE GENOMIC DNA]</scope>
    <source>
        <strain evidence="2 3">AB6</strain>
    </source>
</reference>
<dbReference type="Proteomes" id="UP000481947">
    <property type="component" value="Unassembled WGS sequence"/>
</dbReference>
<feature type="non-terminal residue" evidence="2">
    <location>
        <position position="186"/>
    </location>
</feature>
<evidence type="ECO:0000313" key="2">
    <source>
        <dbReference type="EMBL" id="MYZ54075.1"/>
    </source>
</evidence>
<comment type="caution">
    <text evidence="2">The sequence shown here is derived from an EMBL/GenBank/DDBJ whole genome shotgun (WGS) entry which is preliminary data.</text>
</comment>
<feature type="region of interest" description="Disordered" evidence="1">
    <location>
        <begin position="76"/>
        <end position="186"/>
    </location>
</feature>
<feature type="compositionally biased region" description="Low complexity" evidence="1">
    <location>
        <begin position="165"/>
        <end position="186"/>
    </location>
</feature>
<proteinExistence type="predicted"/>
<organism evidence="2 3">
    <name type="scientific">Malikia spinosa</name>
    <dbReference type="NCBI Taxonomy" id="86180"/>
    <lineage>
        <taxon>Bacteria</taxon>
        <taxon>Pseudomonadati</taxon>
        <taxon>Pseudomonadota</taxon>
        <taxon>Betaproteobacteria</taxon>
        <taxon>Burkholderiales</taxon>
        <taxon>Comamonadaceae</taxon>
        <taxon>Malikia</taxon>
    </lineage>
</organism>
<evidence type="ECO:0000256" key="1">
    <source>
        <dbReference type="SAM" id="MobiDB-lite"/>
    </source>
</evidence>